<organism evidence="4 5">
    <name type="scientific">candidate division WWE3 bacterium</name>
    <dbReference type="NCBI Taxonomy" id="2053526"/>
    <lineage>
        <taxon>Bacteria</taxon>
        <taxon>Katanobacteria</taxon>
    </lineage>
</organism>
<dbReference type="InterPro" id="IPR001130">
    <property type="entry name" value="TatD-like"/>
</dbReference>
<accession>A0A955LJR1</accession>
<dbReference type="PIRSF" id="PIRSF005902">
    <property type="entry name" value="DNase_TatD"/>
    <property type="match status" value="1"/>
</dbReference>
<feature type="binding site" evidence="3">
    <location>
        <position position="7"/>
    </location>
    <ligand>
        <name>a divalent metal cation</name>
        <dbReference type="ChEBI" id="CHEBI:60240"/>
        <label>1</label>
    </ligand>
</feature>
<evidence type="ECO:0000256" key="2">
    <source>
        <dbReference type="ARBA" id="ARBA00022801"/>
    </source>
</evidence>
<evidence type="ECO:0000313" key="4">
    <source>
        <dbReference type="EMBL" id="MCA9391733.1"/>
    </source>
</evidence>
<feature type="binding site" evidence="3">
    <location>
        <position position="5"/>
    </location>
    <ligand>
        <name>a divalent metal cation</name>
        <dbReference type="ChEBI" id="CHEBI:60240"/>
        <label>1</label>
    </ligand>
</feature>
<feature type="binding site" evidence="3">
    <location>
        <position position="225"/>
    </location>
    <ligand>
        <name>a divalent metal cation</name>
        <dbReference type="ChEBI" id="CHEBI:60240"/>
        <label>1</label>
    </ligand>
</feature>
<gene>
    <name evidence="4" type="ORF">KC614_00825</name>
</gene>
<feature type="binding site" evidence="3">
    <location>
        <position position="163"/>
    </location>
    <ligand>
        <name>a divalent metal cation</name>
        <dbReference type="ChEBI" id="CHEBI:60240"/>
        <label>2</label>
    </ligand>
</feature>
<evidence type="ECO:0000313" key="5">
    <source>
        <dbReference type="Proteomes" id="UP000751518"/>
    </source>
</evidence>
<dbReference type="EMBL" id="JAGQKZ010000004">
    <property type="protein sequence ID" value="MCA9391733.1"/>
    <property type="molecule type" value="Genomic_DNA"/>
</dbReference>
<sequence>MIDTHSHVYFEDFNNDRDKVISRANEKLSAIVSIGVDEETSMQALELARNNEKFYAVVGFNPESVVEQLQSGKSVEDLRSMLGELVSENERVVGIGEIGLDYHWPEHSGPEQVVLQKEGFKAQVEFALDQDLPIVIHSRDAFDDTVAVLSDYCDNPKFKGVWHSFTPHQSQNFDVAKASAWQQLEQALELGLYIGINGIVTYPSAKELQDAVTKASLDRLLTETDAPFLAPQAYRGQRNEPAMVQYVVEKIALLKGVTVEEVDEATTNNAIELFGIRGISLNV</sequence>
<feature type="binding site" evidence="3">
    <location>
        <position position="137"/>
    </location>
    <ligand>
        <name>a divalent metal cation</name>
        <dbReference type="ChEBI" id="CHEBI:60240"/>
        <label>2</label>
    </ligand>
</feature>
<feature type="binding site" evidence="3">
    <location>
        <position position="97"/>
    </location>
    <ligand>
        <name>a divalent metal cation</name>
        <dbReference type="ChEBI" id="CHEBI:60240"/>
        <label>1</label>
    </ligand>
</feature>
<proteinExistence type="predicted"/>
<reference evidence="4" key="1">
    <citation type="submission" date="2020-04" db="EMBL/GenBank/DDBJ databases">
        <authorList>
            <person name="Zhang T."/>
        </authorList>
    </citation>
    <scope>NUCLEOTIDE SEQUENCE</scope>
    <source>
        <strain evidence="4">HKST-UBA03</strain>
    </source>
</reference>
<dbReference type="Gene3D" id="3.20.20.140">
    <property type="entry name" value="Metal-dependent hydrolases"/>
    <property type="match status" value="1"/>
</dbReference>
<dbReference type="AlphaFoldDB" id="A0A955LJR1"/>
<reference evidence="4" key="2">
    <citation type="journal article" date="2021" name="Microbiome">
        <title>Successional dynamics and alternative stable states in a saline activated sludge microbial community over 9 years.</title>
        <authorList>
            <person name="Wang Y."/>
            <person name="Ye J."/>
            <person name="Ju F."/>
            <person name="Liu L."/>
            <person name="Boyd J.A."/>
            <person name="Deng Y."/>
            <person name="Parks D.H."/>
            <person name="Jiang X."/>
            <person name="Yin X."/>
            <person name="Woodcroft B.J."/>
            <person name="Tyson G.W."/>
            <person name="Hugenholtz P."/>
            <person name="Polz M.F."/>
            <person name="Zhang T."/>
        </authorList>
    </citation>
    <scope>NUCLEOTIDE SEQUENCE</scope>
    <source>
        <strain evidence="4">HKST-UBA03</strain>
    </source>
</reference>
<dbReference type="InterPro" id="IPR015991">
    <property type="entry name" value="TatD/YcfH-like"/>
</dbReference>
<dbReference type="NCBIfam" id="TIGR00010">
    <property type="entry name" value="YchF/TatD family DNA exonuclease"/>
    <property type="match status" value="1"/>
</dbReference>
<name>A0A955LJR1_UNCKA</name>
<dbReference type="Proteomes" id="UP000751518">
    <property type="component" value="Unassembled WGS sequence"/>
</dbReference>
<evidence type="ECO:0000256" key="1">
    <source>
        <dbReference type="ARBA" id="ARBA00022723"/>
    </source>
</evidence>
<dbReference type="InterPro" id="IPR018228">
    <property type="entry name" value="DNase_TatD-rel_CS"/>
</dbReference>
<comment type="caution">
    <text evidence="4">The sequence shown here is derived from an EMBL/GenBank/DDBJ whole genome shotgun (WGS) entry which is preliminary data.</text>
</comment>
<dbReference type="GO" id="GO:0016788">
    <property type="term" value="F:hydrolase activity, acting on ester bonds"/>
    <property type="evidence" value="ECO:0007669"/>
    <property type="project" value="InterPro"/>
</dbReference>
<evidence type="ECO:0000256" key="3">
    <source>
        <dbReference type="PIRSR" id="PIRSR005902-1"/>
    </source>
</evidence>
<keyword evidence="1 3" id="KW-0479">Metal-binding</keyword>
<dbReference type="FunFam" id="3.20.20.140:FF:000005">
    <property type="entry name" value="TatD family hydrolase"/>
    <property type="match status" value="1"/>
</dbReference>
<dbReference type="PANTHER" id="PTHR46124">
    <property type="entry name" value="D-AMINOACYL-TRNA DEACYLASE"/>
    <property type="match status" value="1"/>
</dbReference>
<dbReference type="InterPro" id="IPR032466">
    <property type="entry name" value="Metal_Hydrolase"/>
</dbReference>
<dbReference type="GO" id="GO:0004536">
    <property type="term" value="F:DNA nuclease activity"/>
    <property type="evidence" value="ECO:0007669"/>
    <property type="project" value="InterPro"/>
</dbReference>
<dbReference type="PROSITE" id="PS01090">
    <property type="entry name" value="TATD_2"/>
    <property type="match status" value="1"/>
</dbReference>
<dbReference type="Pfam" id="PF01026">
    <property type="entry name" value="TatD_DNase"/>
    <property type="match status" value="1"/>
</dbReference>
<dbReference type="CDD" id="cd01310">
    <property type="entry name" value="TatD_DNAse"/>
    <property type="match status" value="1"/>
</dbReference>
<keyword evidence="2 4" id="KW-0378">Hydrolase</keyword>
<protein>
    <submittedName>
        <fullName evidence="4">TatD family hydrolase</fullName>
    </submittedName>
</protein>
<dbReference type="PANTHER" id="PTHR46124:SF2">
    <property type="entry name" value="D-AMINOACYL-TRNA DEACYLASE"/>
    <property type="match status" value="1"/>
</dbReference>
<dbReference type="SUPFAM" id="SSF51556">
    <property type="entry name" value="Metallo-dependent hydrolases"/>
    <property type="match status" value="1"/>
</dbReference>
<dbReference type="GO" id="GO:0046872">
    <property type="term" value="F:metal ion binding"/>
    <property type="evidence" value="ECO:0007669"/>
    <property type="project" value="UniProtKB-KW"/>
</dbReference>